<dbReference type="InterPro" id="IPR013328">
    <property type="entry name" value="6PGD_dom2"/>
</dbReference>
<evidence type="ECO:0000313" key="8">
    <source>
        <dbReference type="Proteomes" id="UP000281738"/>
    </source>
</evidence>
<evidence type="ECO:0000256" key="2">
    <source>
        <dbReference type="ARBA" id="ARBA00023002"/>
    </source>
</evidence>
<dbReference type="PIRSF" id="PIRSF000103">
    <property type="entry name" value="HIBADH"/>
    <property type="match status" value="1"/>
</dbReference>
<evidence type="ECO:0000256" key="1">
    <source>
        <dbReference type="ARBA" id="ARBA00009080"/>
    </source>
</evidence>
<protein>
    <submittedName>
        <fullName evidence="7">3-hydroxyisobutyrate dehydrogenase</fullName>
    </submittedName>
</protein>
<dbReference type="Pfam" id="PF14833">
    <property type="entry name" value="NAD_binding_11"/>
    <property type="match status" value="1"/>
</dbReference>
<comment type="caution">
    <text evidence="7">The sequence shown here is derived from an EMBL/GenBank/DDBJ whole genome shotgun (WGS) entry which is preliminary data.</text>
</comment>
<name>A0A3N2CTE7_9ACTN</name>
<comment type="similarity">
    <text evidence="1">Belongs to the HIBADH-related family.</text>
</comment>
<gene>
    <name evidence="7" type="ORF">EDD33_1658</name>
</gene>
<keyword evidence="3" id="KW-0520">NAD</keyword>
<feature type="domain" description="6-phosphogluconate dehydrogenase NADP-binding" evidence="5">
    <location>
        <begin position="9"/>
        <end position="163"/>
    </location>
</feature>
<dbReference type="InterPro" id="IPR008927">
    <property type="entry name" value="6-PGluconate_DH-like_C_sf"/>
</dbReference>
<dbReference type="GO" id="GO:0050661">
    <property type="term" value="F:NADP binding"/>
    <property type="evidence" value="ECO:0007669"/>
    <property type="project" value="InterPro"/>
</dbReference>
<dbReference type="GO" id="GO:0016491">
    <property type="term" value="F:oxidoreductase activity"/>
    <property type="evidence" value="ECO:0007669"/>
    <property type="project" value="UniProtKB-KW"/>
</dbReference>
<dbReference type="RefSeq" id="WP_123389975.1">
    <property type="nucleotide sequence ID" value="NZ_RKHO01000001.1"/>
</dbReference>
<dbReference type="PANTHER" id="PTHR43580:SF2">
    <property type="entry name" value="CYTOKINE-LIKE NUCLEAR FACTOR N-PAC"/>
    <property type="match status" value="1"/>
</dbReference>
<dbReference type="Pfam" id="PF03446">
    <property type="entry name" value="NAD_binding_2"/>
    <property type="match status" value="1"/>
</dbReference>
<dbReference type="SUPFAM" id="SSF48179">
    <property type="entry name" value="6-phosphogluconate dehydrogenase C-terminal domain-like"/>
    <property type="match status" value="1"/>
</dbReference>
<reference evidence="7 8" key="1">
    <citation type="submission" date="2018-11" db="EMBL/GenBank/DDBJ databases">
        <title>Sequencing the genomes of 1000 actinobacteria strains.</title>
        <authorList>
            <person name="Klenk H.-P."/>
        </authorList>
    </citation>
    <scope>NUCLEOTIDE SEQUENCE [LARGE SCALE GENOMIC DNA]</scope>
    <source>
        <strain evidence="7 8">DSM 12652</strain>
    </source>
</reference>
<dbReference type="PANTHER" id="PTHR43580">
    <property type="entry name" value="OXIDOREDUCTASE GLYR1-RELATED"/>
    <property type="match status" value="1"/>
</dbReference>
<evidence type="ECO:0000259" key="6">
    <source>
        <dbReference type="Pfam" id="PF14833"/>
    </source>
</evidence>
<feature type="active site" evidence="4">
    <location>
        <position position="173"/>
    </location>
</feature>
<dbReference type="InterPro" id="IPR051265">
    <property type="entry name" value="HIBADH-related_NP60_sf"/>
</dbReference>
<evidence type="ECO:0000313" key="7">
    <source>
        <dbReference type="EMBL" id="ROR90810.1"/>
    </source>
</evidence>
<keyword evidence="2" id="KW-0560">Oxidoreductase</keyword>
<evidence type="ECO:0000259" key="5">
    <source>
        <dbReference type="Pfam" id="PF03446"/>
    </source>
</evidence>
<accession>A0A3N2CTE7</accession>
<dbReference type="Gene3D" id="3.40.50.720">
    <property type="entry name" value="NAD(P)-binding Rossmann-like Domain"/>
    <property type="match status" value="1"/>
</dbReference>
<dbReference type="Proteomes" id="UP000281738">
    <property type="component" value="Unassembled WGS sequence"/>
</dbReference>
<keyword evidence="8" id="KW-1185">Reference proteome</keyword>
<feature type="domain" description="3-hydroxyisobutyrate dehydrogenase-like NAD-binding" evidence="6">
    <location>
        <begin position="167"/>
        <end position="284"/>
    </location>
</feature>
<dbReference type="OrthoDB" id="5176214at2"/>
<organism evidence="7 8">
    <name type="scientific">Nocardioides aurantiacus</name>
    <dbReference type="NCBI Taxonomy" id="86796"/>
    <lineage>
        <taxon>Bacteria</taxon>
        <taxon>Bacillati</taxon>
        <taxon>Actinomycetota</taxon>
        <taxon>Actinomycetes</taxon>
        <taxon>Propionibacteriales</taxon>
        <taxon>Nocardioidaceae</taxon>
        <taxon>Nocardioides</taxon>
    </lineage>
</organism>
<dbReference type="GO" id="GO:0051287">
    <property type="term" value="F:NAD binding"/>
    <property type="evidence" value="ECO:0007669"/>
    <property type="project" value="InterPro"/>
</dbReference>
<proteinExistence type="inferred from homology"/>
<evidence type="ECO:0000256" key="3">
    <source>
        <dbReference type="ARBA" id="ARBA00023027"/>
    </source>
</evidence>
<dbReference type="InterPro" id="IPR015815">
    <property type="entry name" value="HIBADH-related"/>
</dbReference>
<dbReference type="InterPro" id="IPR036291">
    <property type="entry name" value="NAD(P)-bd_dom_sf"/>
</dbReference>
<dbReference type="InterPro" id="IPR029154">
    <property type="entry name" value="HIBADH-like_NADP-bd"/>
</dbReference>
<dbReference type="EMBL" id="RKHO01000001">
    <property type="protein sequence ID" value="ROR90810.1"/>
    <property type="molecule type" value="Genomic_DNA"/>
</dbReference>
<dbReference type="AlphaFoldDB" id="A0A3N2CTE7"/>
<evidence type="ECO:0000256" key="4">
    <source>
        <dbReference type="PIRSR" id="PIRSR000103-1"/>
    </source>
</evidence>
<dbReference type="Gene3D" id="1.10.1040.10">
    <property type="entry name" value="N-(1-d-carboxylethyl)-l-norvaline Dehydrogenase, domain 2"/>
    <property type="match status" value="1"/>
</dbReference>
<sequence>MSSSTTPSVTLLGTGTMGAGMARNLAAAGLPLTVWNRSRDKAEPLADVAEVADDVASAVAGADVVLTMLYDADSVLETMERARGHLGPDTIWVQQSTIGVDGSDRVVALAADLGVTLVDAPVLGTKQPAEDGALVVLAAGPSDVRPRVAPVLDAIGSRTVWVGEEPGGGSRLKLAANAWVVTVLEGVADSLALTRELGLDPALFLEAVSGGAMDAPYVQVKGKAMLAGSYEPAFALSGAVKDVELILAAAEGAGVDLAAIPGIRDHLVRAVEAGHGDEDMAATYAAH</sequence>
<dbReference type="SUPFAM" id="SSF51735">
    <property type="entry name" value="NAD(P)-binding Rossmann-fold domains"/>
    <property type="match status" value="1"/>
</dbReference>
<dbReference type="InterPro" id="IPR006115">
    <property type="entry name" value="6PGDH_NADP-bd"/>
</dbReference>